<proteinExistence type="predicted"/>
<protein>
    <submittedName>
        <fullName evidence="2">Uncharacterized protein</fullName>
    </submittedName>
</protein>
<organism evidence="2 3">
    <name type="scientific">Saccharibacter floricola DSM 15669</name>
    <dbReference type="NCBI Taxonomy" id="1123227"/>
    <lineage>
        <taxon>Bacteria</taxon>
        <taxon>Pseudomonadati</taxon>
        <taxon>Pseudomonadota</taxon>
        <taxon>Alphaproteobacteria</taxon>
        <taxon>Acetobacterales</taxon>
        <taxon>Acetobacteraceae</taxon>
        <taxon>Saccharibacter</taxon>
    </lineage>
</organism>
<evidence type="ECO:0000313" key="2">
    <source>
        <dbReference type="EMBL" id="GBQ07865.1"/>
    </source>
</evidence>
<name>A0ABQ0P036_9PROT</name>
<evidence type="ECO:0000256" key="1">
    <source>
        <dbReference type="SAM" id="MobiDB-lite"/>
    </source>
</evidence>
<dbReference type="Proteomes" id="UP001062901">
    <property type="component" value="Unassembled WGS sequence"/>
</dbReference>
<feature type="region of interest" description="Disordered" evidence="1">
    <location>
        <begin position="91"/>
        <end position="110"/>
    </location>
</feature>
<sequence length="154" mass="16047">MSVSACVDGNAYTGLTVGADGSLTLPQSGRVITVGLPITATAKTLPLDLGQPPQFARRKRVSKVYATLYNSAGLGVSTNDGKTFHSLDDQGVAAGRTAPNPYNKTGPQKSDLITGLTMRIPSPNWTQSGQITFQTTNPLPVTISTVSVDVEVGN</sequence>
<gene>
    <name evidence="2" type="ORF">AA15669_1569</name>
</gene>
<dbReference type="RefSeq" id="WP_026294079.1">
    <property type="nucleotide sequence ID" value="NZ_BAQD01000043.1"/>
</dbReference>
<comment type="caution">
    <text evidence="2">The sequence shown here is derived from an EMBL/GenBank/DDBJ whole genome shotgun (WGS) entry which is preliminary data.</text>
</comment>
<accession>A0ABQ0P036</accession>
<keyword evidence="3" id="KW-1185">Reference proteome</keyword>
<dbReference type="EMBL" id="BAQD01000043">
    <property type="protein sequence ID" value="GBQ07865.1"/>
    <property type="molecule type" value="Genomic_DNA"/>
</dbReference>
<reference evidence="2" key="1">
    <citation type="submission" date="2013-04" db="EMBL/GenBank/DDBJ databases">
        <title>The genome sequencing project of 58 acetic acid bacteria.</title>
        <authorList>
            <person name="Okamoto-Kainuma A."/>
            <person name="Ishikawa M."/>
            <person name="Umino S."/>
            <person name="Koizumi Y."/>
            <person name="Shiwa Y."/>
            <person name="Yoshikawa H."/>
            <person name="Matsutani M."/>
            <person name="Matsushita K."/>
        </authorList>
    </citation>
    <scope>NUCLEOTIDE SEQUENCE</scope>
    <source>
        <strain evidence="2">DSM 15669</strain>
    </source>
</reference>
<evidence type="ECO:0000313" key="3">
    <source>
        <dbReference type="Proteomes" id="UP001062901"/>
    </source>
</evidence>